<gene>
    <name evidence="3" type="ORF">FDA94_09835</name>
</gene>
<keyword evidence="1" id="KW-0472">Membrane</keyword>
<keyword evidence="1" id="KW-0812">Transmembrane</keyword>
<dbReference type="Pfam" id="PF00535">
    <property type="entry name" value="Glycos_transf_2"/>
    <property type="match status" value="1"/>
</dbReference>
<sequence length="338" mass="36901">MEPPLVTVIVPTYNHARFLPLVLTAIREQTHAPLEVVVVDDCSTDDSAAVAASMGVPVIRTPGNSGPAVARNLGAAHANGEILFFVDSDVALAPDAVATGVALLAADPSLGAVCGIEDPDPLIRSTRVEDYRAHQHHYWSIASEGEVSFLWSAMFAIRASVFRETGPFNPDLRHTEEVDYGRRLSDHYRVRITRAVRGRMGHDRELPTLLRKLFQRGRLRVPLYARQRRFAQGYETPARALASLASALAVLTLPAPFLLGPWWAALPLTALAAWALGDAGMFRFVFARKCPLFGAYFVAVHFVVGLVILAGVATGALQWLASSSFRRLYDARTPEPAR</sequence>
<dbReference type="AlphaFoldDB" id="A0A4V5UZN6"/>
<comment type="caution">
    <text evidence="3">The sequence shown here is derived from an EMBL/GenBank/DDBJ whole genome shotgun (WGS) entry which is preliminary data.</text>
</comment>
<feature type="transmembrane region" description="Helical" evidence="1">
    <location>
        <begin position="265"/>
        <end position="286"/>
    </location>
</feature>
<name>A0A4V5UZN6_9ACTN</name>
<dbReference type="CDD" id="cd00761">
    <property type="entry name" value="Glyco_tranf_GTA_type"/>
    <property type="match status" value="1"/>
</dbReference>
<dbReference type="InterPro" id="IPR001173">
    <property type="entry name" value="Glyco_trans_2-like"/>
</dbReference>
<organism evidence="3 4">
    <name type="scientific">Herbidospora galbida</name>
    <dbReference type="NCBI Taxonomy" id="2575442"/>
    <lineage>
        <taxon>Bacteria</taxon>
        <taxon>Bacillati</taxon>
        <taxon>Actinomycetota</taxon>
        <taxon>Actinomycetes</taxon>
        <taxon>Streptosporangiales</taxon>
        <taxon>Streptosporangiaceae</taxon>
        <taxon>Herbidospora</taxon>
    </lineage>
</organism>
<accession>A0A4V5UZN6</accession>
<feature type="transmembrane region" description="Helical" evidence="1">
    <location>
        <begin position="293"/>
        <end position="320"/>
    </location>
</feature>
<protein>
    <submittedName>
        <fullName evidence="3">Glycosyltransferase family 2 protein</fullName>
    </submittedName>
</protein>
<feature type="domain" description="Glycosyltransferase 2-like" evidence="2">
    <location>
        <begin position="7"/>
        <end position="164"/>
    </location>
</feature>
<evidence type="ECO:0000313" key="4">
    <source>
        <dbReference type="Proteomes" id="UP000308705"/>
    </source>
</evidence>
<evidence type="ECO:0000313" key="3">
    <source>
        <dbReference type="EMBL" id="TKK89233.1"/>
    </source>
</evidence>
<dbReference type="InterPro" id="IPR029044">
    <property type="entry name" value="Nucleotide-diphossugar_trans"/>
</dbReference>
<dbReference type="SUPFAM" id="SSF53448">
    <property type="entry name" value="Nucleotide-diphospho-sugar transferases"/>
    <property type="match status" value="1"/>
</dbReference>
<keyword evidence="3" id="KW-0808">Transferase</keyword>
<dbReference type="GO" id="GO:0016740">
    <property type="term" value="F:transferase activity"/>
    <property type="evidence" value="ECO:0007669"/>
    <property type="project" value="UniProtKB-KW"/>
</dbReference>
<dbReference type="RefSeq" id="WP_137246740.1">
    <property type="nucleotide sequence ID" value="NZ_SZQA01000007.1"/>
</dbReference>
<keyword evidence="1" id="KW-1133">Transmembrane helix</keyword>
<dbReference type="PANTHER" id="PTHR43685">
    <property type="entry name" value="GLYCOSYLTRANSFERASE"/>
    <property type="match status" value="1"/>
</dbReference>
<dbReference type="OrthoDB" id="3655479at2"/>
<reference evidence="3 4" key="1">
    <citation type="submission" date="2019-04" db="EMBL/GenBank/DDBJ databases">
        <title>Herbidospora sp. NEAU-GS14.nov., a novel actinomycete isolated from soil.</title>
        <authorList>
            <person name="Han L."/>
        </authorList>
    </citation>
    <scope>NUCLEOTIDE SEQUENCE [LARGE SCALE GENOMIC DNA]</scope>
    <source>
        <strain evidence="3 4">NEAU-GS14</strain>
    </source>
</reference>
<dbReference type="InterPro" id="IPR050834">
    <property type="entry name" value="Glycosyltransf_2"/>
</dbReference>
<evidence type="ECO:0000259" key="2">
    <source>
        <dbReference type="Pfam" id="PF00535"/>
    </source>
</evidence>
<dbReference type="Gene3D" id="3.90.550.10">
    <property type="entry name" value="Spore Coat Polysaccharide Biosynthesis Protein SpsA, Chain A"/>
    <property type="match status" value="1"/>
</dbReference>
<dbReference type="GO" id="GO:0044010">
    <property type="term" value="P:single-species biofilm formation"/>
    <property type="evidence" value="ECO:0007669"/>
    <property type="project" value="TreeGrafter"/>
</dbReference>
<keyword evidence="4" id="KW-1185">Reference proteome</keyword>
<proteinExistence type="predicted"/>
<dbReference type="PANTHER" id="PTHR43685:SF13">
    <property type="entry name" value="O ANTIGEN BIOSYNTHESIS RHAMNOSYLTRANSFERASE RFBN"/>
    <property type="match status" value="1"/>
</dbReference>
<dbReference type="Proteomes" id="UP000308705">
    <property type="component" value="Unassembled WGS sequence"/>
</dbReference>
<evidence type="ECO:0000256" key="1">
    <source>
        <dbReference type="SAM" id="Phobius"/>
    </source>
</evidence>
<dbReference type="EMBL" id="SZQA01000007">
    <property type="protein sequence ID" value="TKK89233.1"/>
    <property type="molecule type" value="Genomic_DNA"/>
</dbReference>